<name>A0A8S5SK01_9CAUD</name>
<sequence length="32" mass="3722">MGGIAVVEVAVLTWALTSVWYKRREIRNWFGI</sequence>
<evidence type="ECO:0000313" key="1">
    <source>
        <dbReference type="EMBL" id="DAF51248.1"/>
    </source>
</evidence>
<proteinExistence type="predicted"/>
<reference evidence="1" key="1">
    <citation type="journal article" date="2021" name="Proc. Natl. Acad. Sci. U.S.A.">
        <title>A Catalog of Tens of Thousands of Viruses from Human Metagenomes Reveals Hidden Associations with Chronic Diseases.</title>
        <authorList>
            <person name="Tisza M.J."/>
            <person name="Buck C.B."/>
        </authorList>
    </citation>
    <scope>NUCLEOTIDE SEQUENCE</scope>
    <source>
        <strain evidence="1">Ctk5O4</strain>
    </source>
</reference>
<accession>A0A8S5SK01</accession>
<dbReference type="EMBL" id="BK032612">
    <property type="protein sequence ID" value="DAF51248.1"/>
    <property type="molecule type" value="Genomic_DNA"/>
</dbReference>
<protein>
    <submittedName>
        <fullName evidence="1">Multi-glycosylated core protein</fullName>
    </submittedName>
</protein>
<organism evidence="1">
    <name type="scientific">Siphoviridae sp. ctk5O4</name>
    <dbReference type="NCBI Taxonomy" id="2827921"/>
    <lineage>
        <taxon>Viruses</taxon>
        <taxon>Duplodnaviria</taxon>
        <taxon>Heunggongvirae</taxon>
        <taxon>Uroviricota</taxon>
        <taxon>Caudoviricetes</taxon>
    </lineage>
</organism>